<dbReference type="SUPFAM" id="SSF48498">
    <property type="entry name" value="Tetracyclin repressor-like, C-terminal domain"/>
    <property type="match status" value="1"/>
</dbReference>
<dbReference type="Pfam" id="PF16925">
    <property type="entry name" value="TetR_C_13"/>
    <property type="match status" value="1"/>
</dbReference>
<keyword evidence="3" id="KW-0804">Transcription</keyword>
<keyword evidence="2 4" id="KW-0238">DNA-binding</keyword>
<evidence type="ECO:0000313" key="6">
    <source>
        <dbReference type="EMBL" id="NOE20287.1"/>
    </source>
</evidence>
<proteinExistence type="predicted"/>
<dbReference type="PROSITE" id="PS50977">
    <property type="entry name" value="HTH_TETR_2"/>
    <property type="match status" value="1"/>
</dbReference>
<dbReference type="AlphaFoldDB" id="A0AA90Z4Z4"/>
<keyword evidence="1" id="KW-0805">Transcription regulation</keyword>
<dbReference type="InterPro" id="IPR011075">
    <property type="entry name" value="TetR_C"/>
</dbReference>
<feature type="domain" description="HTH tetR-type" evidence="5">
    <location>
        <begin position="6"/>
        <end position="66"/>
    </location>
</feature>
<evidence type="ECO:0000256" key="3">
    <source>
        <dbReference type="ARBA" id="ARBA00023163"/>
    </source>
</evidence>
<dbReference type="InterPro" id="IPR001647">
    <property type="entry name" value="HTH_TetR"/>
</dbReference>
<dbReference type="EMBL" id="WVRA01000009">
    <property type="protein sequence ID" value="NOE20287.1"/>
    <property type="molecule type" value="Genomic_DNA"/>
</dbReference>
<sequence>MPRKPAYDRDALIEKARDIFWRQGWAGTSLKDLERELKLKPGSFYAAFGSKDALYALTLESYTQEGVARLKALAERLGPKEALKAQPRLVIEAVENPAKACMLAKTYAELQAKDHALADQAALHMAEMKACFADLFRSAQAAGEIRPEHDPDRLAARFQSDILGLRLSAERKDVDALEIAADIASDIDRL</sequence>
<evidence type="ECO:0000259" key="5">
    <source>
        <dbReference type="PROSITE" id="PS50977"/>
    </source>
</evidence>
<organism evidence="6 7">
    <name type="scientific">Ruegeria atlantica</name>
    <dbReference type="NCBI Taxonomy" id="81569"/>
    <lineage>
        <taxon>Bacteria</taxon>
        <taxon>Pseudomonadati</taxon>
        <taxon>Pseudomonadota</taxon>
        <taxon>Alphaproteobacteria</taxon>
        <taxon>Rhodobacterales</taxon>
        <taxon>Roseobacteraceae</taxon>
        <taxon>Ruegeria</taxon>
    </lineage>
</organism>
<evidence type="ECO:0000256" key="2">
    <source>
        <dbReference type="ARBA" id="ARBA00023125"/>
    </source>
</evidence>
<evidence type="ECO:0000256" key="1">
    <source>
        <dbReference type="ARBA" id="ARBA00023015"/>
    </source>
</evidence>
<evidence type="ECO:0000313" key="7">
    <source>
        <dbReference type="Proteomes" id="UP000597886"/>
    </source>
</evidence>
<reference evidence="6" key="1">
    <citation type="submission" date="2019-12" db="EMBL/GenBank/DDBJ databases">
        <title>Ruegeria JWLKs population differentiation of coral mucus and skeleton niches.</title>
        <authorList>
            <person name="Luo D."/>
        </authorList>
    </citation>
    <scope>NUCLEOTIDE SEQUENCE</scope>
    <source>
        <strain evidence="6">HKCCD6181</strain>
    </source>
</reference>
<evidence type="ECO:0000256" key="4">
    <source>
        <dbReference type="PROSITE-ProRule" id="PRU00335"/>
    </source>
</evidence>
<dbReference type="InterPro" id="IPR009057">
    <property type="entry name" value="Homeodomain-like_sf"/>
</dbReference>
<dbReference type="InterPro" id="IPR036271">
    <property type="entry name" value="Tet_transcr_reg_TetR-rel_C_sf"/>
</dbReference>
<dbReference type="Gene3D" id="1.10.357.10">
    <property type="entry name" value="Tetracycline Repressor, domain 2"/>
    <property type="match status" value="1"/>
</dbReference>
<dbReference type="PANTHER" id="PTHR47506:SF10">
    <property type="entry name" value="TRANSCRIPTIONAL REGULATORY PROTEIN"/>
    <property type="match status" value="1"/>
</dbReference>
<dbReference type="Pfam" id="PF00440">
    <property type="entry name" value="TetR_N"/>
    <property type="match status" value="1"/>
</dbReference>
<protein>
    <submittedName>
        <fullName evidence="6">TetR family transcriptional regulator</fullName>
    </submittedName>
</protein>
<dbReference type="PANTHER" id="PTHR47506">
    <property type="entry name" value="TRANSCRIPTIONAL REGULATORY PROTEIN"/>
    <property type="match status" value="1"/>
</dbReference>
<accession>A0AA90Z4Z4</accession>
<gene>
    <name evidence="6" type="ORF">GS634_19360</name>
</gene>
<dbReference type="SUPFAM" id="SSF46689">
    <property type="entry name" value="Homeodomain-like"/>
    <property type="match status" value="1"/>
</dbReference>
<dbReference type="GO" id="GO:0003677">
    <property type="term" value="F:DNA binding"/>
    <property type="evidence" value="ECO:0007669"/>
    <property type="project" value="UniProtKB-UniRule"/>
</dbReference>
<comment type="caution">
    <text evidence="6">The sequence shown here is derived from an EMBL/GenBank/DDBJ whole genome shotgun (WGS) entry which is preliminary data.</text>
</comment>
<feature type="DNA-binding region" description="H-T-H motif" evidence="4">
    <location>
        <begin position="29"/>
        <end position="48"/>
    </location>
</feature>
<dbReference type="Gene3D" id="1.10.10.60">
    <property type="entry name" value="Homeodomain-like"/>
    <property type="match status" value="1"/>
</dbReference>
<dbReference type="RefSeq" id="WP_171331640.1">
    <property type="nucleotide sequence ID" value="NZ_WVRA01000009.1"/>
</dbReference>
<dbReference type="Proteomes" id="UP000597886">
    <property type="component" value="Unassembled WGS sequence"/>
</dbReference>
<name>A0AA90Z4Z4_9RHOB</name>